<dbReference type="Gene3D" id="3.30.420.10">
    <property type="entry name" value="Ribonuclease H-like superfamily/Ribonuclease H"/>
    <property type="match status" value="1"/>
</dbReference>
<feature type="non-terminal residue" evidence="1">
    <location>
        <position position="1"/>
    </location>
</feature>
<gene>
    <name evidence="1" type="ORF">K457DRAFT_1779975</name>
</gene>
<sequence length="71" mass="8568">WPAQSLNLNPIEHMWKYLKIKLGKYPTMLTCCEELWKRIAAEWYKFCRRLIRSMPGRLAAVYHAHGKQTKY</sequence>
<accession>A0A197JIE8</accession>
<organism evidence="1 2">
    <name type="scientific">Linnemannia elongata AG-77</name>
    <dbReference type="NCBI Taxonomy" id="1314771"/>
    <lineage>
        <taxon>Eukaryota</taxon>
        <taxon>Fungi</taxon>
        <taxon>Fungi incertae sedis</taxon>
        <taxon>Mucoromycota</taxon>
        <taxon>Mortierellomycotina</taxon>
        <taxon>Mortierellomycetes</taxon>
        <taxon>Mortierellales</taxon>
        <taxon>Mortierellaceae</taxon>
        <taxon>Linnemannia</taxon>
    </lineage>
</organism>
<evidence type="ECO:0008006" key="3">
    <source>
        <dbReference type="Google" id="ProtNLM"/>
    </source>
</evidence>
<keyword evidence="2" id="KW-1185">Reference proteome</keyword>
<dbReference type="InterPro" id="IPR036397">
    <property type="entry name" value="RNaseH_sf"/>
</dbReference>
<evidence type="ECO:0000313" key="1">
    <source>
        <dbReference type="EMBL" id="OAQ24758.1"/>
    </source>
</evidence>
<name>A0A197JIE8_9FUNG</name>
<proteinExistence type="predicted"/>
<reference evidence="1 2" key="1">
    <citation type="submission" date="2016-05" db="EMBL/GenBank/DDBJ databases">
        <title>Genome sequencing reveals origins of a unique bacterial endosymbiosis in the earliest lineages of terrestrial Fungi.</title>
        <authorList>
            <consortium name="DOE Joint Genome Institute"/>
            <person name="Uehling J."/>
            <person name="Gryganskyi A."/>
            <person name="Hameed K."/>
            <person name="Tschaplinski T."/>
            <person name="Misztal P."/>
            <person name="Wu S."/>
            <person name="Desiro A."/>
            <person name="Vande Pol N."/>
            <person name="Du Z.-Y."/>
            <person name="Zienkiewicz A."/>
            <person name="Zienkiewicz K."/>
            <person name="Morin E."/>
            <person name="Tisserant E."/>
            <person name="Splivallo R."/>
            <person name="Hainaut M."/>
            <person name="Henrissat B."/>
            <person name="Ohm R."/>
            <person name="Kuo A."/>
            <person name="Yan J."/>
            <person name="Lipzen A."/>
            <person name="Nolan M."/>
            <person name="Labutti K."/>
            <person name="Barry K."/>
            <person name="Goldstein A."/>
            <person name="Labbe J."/>
            <person name="Schadt C."/>
            <person name="Tuskan G."/>
            <person name="Grigoriev I."/>
            <person name="Martin F."/>
            <person name="Vilgalys R."/>
            <person name="Bonito G."/>
        </authorList>
    </citation>
    <scope>NUCLEOTIDE SEQUENCE [LARGE SCALE GENOMIC DNA]</scope>
    <source>
        <strain evidence="1 2">AG-77</strain>
    </source>
</reference>
<dbReference type="STRING" id="1314771.A0A197JIE8"/>
<dbReference type="GO" id="GO:0003676">
    <property type="term" value="F:nucleic acid binding"/>
    <property type="evidence" value="ECO:0007669"/>
    <property type="project" value="InterPro"/>
</dbReference>
<dbReference type="AlphaFoldDB" id="A0A197JIE8"/>
<evidence type="ECO:0000313" key="2">
    <source>
        <dbReference type="Proteomes" id="UP000078512"/>
    </source>
</evidence>
<dbReference type="Proteomes" id="UP000078512">
    <property type="component" value="Unassembled WGS sequence"/>
</dbReference>
<protein>
    <recommendedName>
        <fullName evidence="3">Tc1-like transposase DDE domain-containing protein</fullName>
    </recommendedName>
</protein>
<dbReference type="EMBL" id="KV442088">
    <property type="protein sequence ID" value="OAQ24758.1"/>
    <property type="molecule type" value="Genomic_DNA"/>
</dbReference>
<dbReference type="OrthoDB" id="2446457at2759"/>